<dbReference type="SUPFAM" id="SSF47413">
    <property type="entry name" value="lambda repressor-like DNA-binding domains"/>
    <property type="match status" value="1"/>
</dbReference>
<reference evidence="5 6" key="1">
    <citation type="submission" date="2020-03" db="EMBL/GenBank/DDBJ databases">
        <title>Whole genome shotgun sequence of Phytohabitans houttuyneae NBRC 108639.</title>
        <authorList>
            <person name="Komaki H."/>
            <person name="Tamura T."/>
        </authorList>
    </citation>
    <scope>NUCLEOTIDE SEQUENCE [LARGE SCALE GENOMIC DNA]</scope>
    <source>
        <strain evidence="5 6">NBRC 108639</strain>
    </source>
</reference>
<keyword evidence="6" id="KW-1185">Reference proteome</keyword>
<dbReference type="Pfam" id="PF00356">
    <property type="entry name" value="LacI"/>
    <property type="match status" value="1"/>
</dbReference>
<organism evidence="5 6">
    <name type="scientific">Phytohabitans houttuyneae</name>
    <dbReference type="NCBI Taxonomy" id="1076126"/>
    <lineage>
        <taxon>Bacteria</taxon>
        <taxon>Bacillati</taxon>
        <taxon>Actinomycetota</taxon>
        <taxon>Actinomycetes</taxon>
        <taxon>Micromonosporales</taxon>
        <taxon>Micromonosporaceae</taxon>
    </lineage>
</organism>
<evidence type="ECO:0000313" key="5">
    <source>
        <dbReference type="EMBL" id="GFJ77130.1"/>
    </source>
</evidence>
<proteinExistence type="predicted"/>
<dbReference type="RefSeq" id="WP_173054374.1">
    <property type="nucleotide sequence ID" value="NZ_BAABGO010000005.1"/>
</dbReference>
<dbReference type="AlphaFoldDB" id="A0A6V8K0N7"/>
<evidence type="ECO:0000256" key="3">
    <source>
        <dbReference type="ARBA" id="ARBA00023163"/>
    </source>
</evidence>
<evidence type="ECO:0000256" key="1">
    <source>
        <dbReference type="ARBA" id="ARBA00023015"/>
    </source>
</evidence>
<evidence type="ECO:0000313" key="6">
    <source>
        <dbReference type="Proteomes" id="UP000482800"/>
    </source>
</evidence>
<dbReference type="GO" id="GO:0003700">
    <property type="term" value="F:DNA-binding transcription factor activity"/>
    <property type="evidence" value="ECO:0007669"/>
    <property type="project" value="TreeGrafter"/>
</dbReference>
<name>A0A6V8K0N7_9ACTN</name>
<keyword evidence="3" id="KW-0804">Transcription</keyword>
<sequence>MKQSGVTRGTRVTVRDVAAETGLSIATVSRVMNGRSNVAPHTRDLVLRAMGRLGQHTPRRRADAEPAGGAVYVRCPYVLTDYFGIIVSSVAETLEVHGRPLVLNAGEAAQHAEVLPGLTDRTGVGGAILILPPEPGEALERLRDQRFPFVVVDPRTPPPRDVPAVSAAHFAGARRLMTHLVELGHRRVGIIGGPRHWLVTDHRQAGYVAPLADVGVLPAPELVRFVVEPTTEHGYRAACELLDLARPPTALVAFNDKMAVGALRAAAERGLRVPDDLSVAGFDDIEVSRATQPMLTTVRQPLEEMGRMAVNLLIRLLDAHKLDALHVELATELVVRGSTGPAPAPARS</sequence>
<protein>
    <submittedName>
        <fullName evidence="5">LacI family transcriptional regulator</fullName>
    </submittedName>
</protein>
<dbReference type="Proteomes" id="UP000482800">
    <property type="component" value="Unassembled WGS sequence"/>
</dbReference>
<dbReference type="GO" id="GO:0000976">
    <property type="term" value="F:transcription cis-regulatory region binding"/>
    <property type="evidence" value="ECO:0007669"/>
    <property type="project" value="TreeGrafter"/>
</dbReference>
<keyword evidence="1" id="KW-0805">Transcription regulation</keyword>
<dbReference type="PANTHER" id="PTHR30146">
    <property type="entry name" value="LACI-RELATED TRANSCRIPTIONAL REPRESSOR"/>
    <property type="match status" value="1"/>
</dbReference>
<gene>
    <name evidence="5" type="ORF">Phou_013100</name>
</gene>
<reference evidence="5 6" key="2">
    <citation type="submission" date="2020-03" db="EMBL/GenBank/DDBJ databases">
        <authorList>
            <person name="Ichikawa N."/>
            <person name="Kimura A."/>
            <person name="Kitahashi Y."/>
            <person name="Uohara A."/>
        </authorList>
    </citation>
    <scope>NUCLEOTIDE SEQUENCE [LARGE SCALE GENOMIC DNA]</scope>
    <source>
        <strain evidence="5 6">NBRC 108639</strain>
    </source>
</reference>
<dbReference type="CDD" id="cd01392">
    <property type="entry name" value="HTH_LacI"/>
    <property type="match status" value="1"/>
</dbReference>
<evidence type="ECO:0000256" key="2">
    <source>
        <dbReference type="ARBA" id="ARBA00023125"/>
    </source>
</evidence>
<accession>A0A6V8K0N7</accession>
<keyword evidence="2" id="KW-0238">DNA-binding</keyword>
<dbReference type="InterPro" id="IPR046335">
    <property type="entry name" value="LacI/GalR-like_sensor"/>
</dbReference>
<evidence type="ECO:0000259" key="4">
    <source>
        <dbReference type="PROSITE" id="PS50932"/>
    </source>
</evidence>
<dbReference type="Pfam" id="PF13377">
    <property type="entry name" value="Peripla_BP_3"/>
    <property type="match status" value="1"/>
</dbReference>
<dbReference type="EMBL" id="BLPF01000001">
    <property type="protein sequence ID" value="GFJ77130.1"/>
    <property type="molecule type" value="Genomic_DNA"/>
</dbReference>
<comment type="caution">
    <text evidence="5">The sequence shown here is derived from an EMBL/GenBank/DDBJ whole genome shotgun (WGS) entry which is preliminary data.</text>
</comment>
<dbReference type="SMART" id="SM00354">
    <property type="entry name" value="HTH_LACI"/>
    <property type="match status" value="1"/>
</dbReference>
<dbReference type="SUPFAM" id="SSF53822">
    <property type="entry name" value="Periplasmic binding protein-like I"/>
    <property type="match status" value="1"/>
</dbReference>
<dbReference type="InterPro" id="IPR028082">
    <property type="entry name" value="Peripla_BP_I"/>
</dbReference>
<dbReference type="PANTHER" id="PTHR30146:SF153">
    <property type="entry name" value="LACTOSE OPERON REPRESSOR"/>
    <property type="match status" value="1"/>
</dbReference>
<dbReference type="Gene3D" id="3.40.50.2300">
    <property type="match status" value="2"/>
</dbReference>
<feature type="domain" description="HTH lacI-type" evidence="4">
    <location>
        <begin position="12"/>
        <end position="54"/>
    </location>
</feature>
<dbReference type="Gene3D" id="1.10.260.40">
    <property type="entry name" value="lambda repressor-like DNA-binding domains"/>
    <property type="match status" value="1"/>
</dbReference>
<dbReference type="PROSITE" id="PS50932">
    <property type="entry name" value="HTH_LACI_2"/>
    <property type="match status" value="1"/>
</dbReference>
<dbReference type="InterPro" id="IPR010982">
    <property type="entry name" value="Lambda_DNA-bd_dom_sf"/>
</dbReference>
<dbReference type="InterPro" id="IPR000843">
    <property type="entry name" value="HTH_LacI"/>
</dbReference>